<comment type="caution">
    <text evidence="1">The sequence shown here is derived from an EMBL/GenBank/DDBJ whole genome shotgun (WGS) entry which is preliminary data.</text>
</comment>
<evidence type="ECO:0000313" key="2">
    <source>
        <dbReference type="Proteomes" id="UP001501758"/>
    </source>
</evidence>
<keyword evidence="2" id="KW-1185">Reference proteome</keyword>
<reference evidence="1 2" key="1">
    <citation type="journal article" date="2019" name="Int. J. Syst. Evol. Microbiol.">
        <title>The Global Catalogue of Microorganisms (GCM) 10K type strain sequencing project: providing services to taxonomists for standard genome sequencing and annotation.</title>
        <authorList>
            <consortium name="The Broad Institute Genomics Platform"/>
            <consortium name="The Broad Institute Genome Sequencing Center for Infectious Disease"/>
            <person name="Wu L."/>
            <person name="Ma J."/>
        </authorList>
    </citation>
    <scope>NUCLEOTIDE SEQUENCE [LARGE SCALE GENOMIC DNA]</scope>
    <source>
        <strain evidence="1 2">JCM 15974</strain>
    </source>
</reference>
<organism evidence="1 2">
    <name type="scientific">Aquimarina litoralis</name>
    <dbReference type="NCBI Taxonomy" id="584605"/>
    <lineage>
        <taxon>Bacteria</taxon>
        <taxon>Pseudomonadati</taxon>
        <taxon>Bacteroidota</taxon>
        <taxon>Flavobacteriia</taxon>
        <taxon>Flavobacteriales</taxon>
        <taxon>Flavobacteriaceae</taxon>
        <taxon>Aquimarina</taxon>
    </lineage>
</organism>
<protein>
    <recommendedName>
        <fullName evidence="3">Lipocalin-like domain-containing protein</fullName>
    </recommendedName>
</protein>
<name>A0ABN1J354_9FLAO</name>
<accession>A0ABN1J354</accession>
<dbReference type="RefSeq" id="WP_343913583.1">
    <property type="nucleotide sequence ID" value="NZ_BAAAGE010000003.1"/>
</dbReference>
<dbReference type="EMBL" id="BAAAGE010000003">
    <property type="protein sequence ID" value="GAA0727345.1"/>
    <property type="molecule type" value="Genomic_DNA"/>
</dbReference>
<evidence type="ECO:0008006" key="3">
    <source>
        <dbReference type="Google" id="ProtNLM"/>
    </source>
</evidence>
<sequence>MLKNSICLLILIFVSCAKQDPEETISNISGYWEIEKVITAEGIEKQYNFSQMVDFFEVKDKKGIRKKVQPQLNGNFITTKDSESFIITIENDSIWMHYKTPLSQWKEALLSAKNDQMIIQNEAGNRYFYKPYTKIEL</sequence>
<gene>
    <name evidence="1" type="ORF">GCM10009430_35300</name>
</gene>
<evidence type="ECO:0000313" key="1">
    <source>
        <dbReference type="EMBL" id="GAA0727345.1"/>
    </source>
</evidence>
<proteinExistence type="predicted"/>
<dbReference type="PROSITE" id="PS51257">
    <property type="entry name" value="PROKAR_LIPOPROTEIN"/>
    <property type="match status" value="1"/>
</dbReference>
<dbReference type="Proteomes" id="UP001501758">
    <property type="component" value="Unassembled WGS sequence"/>
</dbReference>